<feature type="transmembrane region" description="Helical" evidence="8">
    <location>
        <begin position="221"/>
        <end position="238"/>
    </location>
</feature>
<dbReference type="PANTHER" id="PTHR30269:SF37">
    <property type="entry name" value="MEMBRANE TRANSPORTER PROTEIN"/>
    <property type="match status" value="1"/>
</dbReference>
<dbReference type="AlphaFoldDB" id="A0AAU9EUB5"/>
<dbReference type="PANTHER" id="PTHR30269">
    <property type="entry name" value="TRANSMEMBRANE PROTEIN YFCA"/>
    <property type="match status" value="1"/>
</dbReference>
<proteinExistence type="inferred from homology"/>
<protein>
    <recommendedName>
        <fullName evidence="8">Probable membrane transporter protein</fullName>
    </recommendedName>
</protein>
<evidence type="ECO:0000256" key="2">
    <source>
        <dbReference type="ARBA" id="ARBA00009142"/>
    </source>
</evidence>
<comment type="similarity">
    <text evidence="2 8">Belongs to the 4-toluene sulfonate uptake permease (TSUP) (TC 2.A.102) family.</text>
</comment>
<dbReference type="Proteomes" id="UP001321786">
    <property type="component" value="Chromosome"/>
</dbReference>
<keyword evidence="5 8" id="KW-0812">Transmembrane</keyword>
<organism evidence="9 10">
    <name type="scientific">Helicovermis profundi</name>
    <dbReference type="NCBI Taxonomy" id="3065157"/>
    <lineage>
        <taxon>Bacteria</taxon>
        <taxon>Bacillati</taxon>
        <taxon>Bacillota</taxon>
        <taxon>Clostridia</taxon>
        <taxon>Helicovermis</taxon>
    </lineage>
</organism>
<evidence type="ECO:0000256" key="5">
    <source>
        <dbReference type="ARBA" id="ARBA00022692"/>
    </source>
</evidence>
<dbReference type="KEGG" id="hprf:HLPR_23560"/>
<dbReference type="GO" id="GO:0005886">
    <property type="term" value="C:plasma membrane"/>
    <property type="evidence" value="ECO:0007669"/>
    <property type="project" value="UniProtKB-SubCell"/>
</dbReference>
<dbReference type="Pfam" id="PF01925">
    <property type="entry name" value="TauE"/>
    <property type="match status" value="1"/>
</dbReference>
<reference evidence="9 10" key="1">
    <citation type="submission" date="2023-08" db="EMBL/GenBank/DDBJ databases">
        <title>Helicovermis profunda gen. nov., sp. nov., a novel mesophilic, fermentative bacterium within the Bacillota from a deep-sea hydrothermal vent chimney.</title>
        <authorList>
            <person name="Miyazaki U."/>
            <person name="Mizutani D."/>
            <person name="Hashimoto Y."/>
            <person name="Tame A."/>
            <person name="Sawayama S."/>
            <person name="Miyazaki J."/>
            <person name="Takai K."/>
            <person name="Nakagawa S."/>
        </authorList>
    </citation>
    <scope>NUCLEOTIDE SEQUENCE [LARGE SCALE GENOMIC DNA]</scope>
    <source>
        <strain evidence="9 10">S502</strain>
    </source>
</reference>
<feature type="transmembrane region" description="Helical" evidence="8">
    <location>
        <begin position="192"/>
        <end position="209"/>
    </location>
</feature>
<gene>
    <name evidence="9" type="ORF">HLPR_23560</name>
</gene>
<name>A0AAU9EUB5_9FIRM</name>
<sequence>MEIAIFLIIIFAGFIQGITSFGFSLIAVPLLSLILPLKEFVPMLIIYSLIMNSVLFFKLDGKVNKKRIIILVIVSTISSFIGVRILNVIDDNSLKLFVGIMIVFSSIIMMKGYRAKINNVIVADVFAGFLSGVLNGSVSLSGPPIVLLLSNEDTNKDTFRKTLTTYFLLLNILSLPAFFFGNLLTIDVLKLSAINILALFIGIFGGIRTSKRVKEKHFKKITLFLIFIMGLMSIISAII</sequence>
<evidence type="ECO:0000256" key="6">
    <source>
        <dbReference type="ARBA" id="ARBA00022989"/>
    </source>
</evidence>
<evidence type="ECO:0000256" key="7">
    <source>
        <dbReference type="ARBA" id="ARBA00023136"/>
    </source>
</evidence>
<accession>A0AAU9EUB5</accession>
<evidence type="ECO:0000256" key="8">
    <source>
        <dbReference type="RuleBase" id="RU363041"/>
    </source>
</evidence>
<keyword evidence="4 8" id="KW-1003">Cell membrane</keyword>
<evidence type="ECO:0000256" key="3">
    <source>
        <dbReference type="ARBA" id="ARBA00022448"/>
    </source>
</evidence>
<evidence type="ECO:0000256" key="4">
    <source>
        <dbReference type="ARBA" id="ARBA00022475"/>
    </source>
</evidence>
<keyword evidence="7 8" id="KW-0472">Membrane</keyword>
<evidence type="ECO:0000313" key="10">
    <source>
        <dbReference type="Proteomes" id="UP001321786"/>
    </source>
</evidence>
<feature type="transmembrane region" description="Helical" evidence="8">
    <location>
        <begin position="93"/>
        <end position="110"/>
    </location>
</feature>
<feature type="transmembrane region" description="Helical" evidence="8">
    <location>
        <begin position="166"/>
        <end position="186"/>
    </location>
</feature>
<dbReference type="InterPro" id="IPR002781">
    <property type="entry name" value="TM_pro_TauE-like"/>
</dbReference>
<feature type="transmembrane region" description="Helical" evidence="8">
    <location>
        <begin position="40"/>
        <end position="57"/>
    </location>
</feature>
<comment type="subcellular location">
    <subcellularLocation>
        <location evidence="1 8">Cell membrane</location>
        <topology evidence="1 8">Multi-pass membrane protein</topology>
    </subcellularLocation>
</comment>
<keyword evidence="3" id="KW-0813">Transport</keyword>
<feature type="transmembrane region" description="Helical" evidence="8">
    <location>
        <begin position="7"/>
        <end position="34"/>
    </location>
</feature>
<evidence type="ECO:0000256" key="1">
    <source>
        <dbReference type="ARBA" id="ARBA00004651"/>
    </source>
</evidence>
<dbReference type="EMBL" id="AP028654">
    <property type="protein sequence ID" value="BEP30025.1"/>
    <property type="molecule type" value="Genomic_DNA"/>
</dbReference>
<dbReference type="RefSeq" id="WP_338535628.1">
    <property type="nucleotide sequence ID" value="NZ_AP028654.1"/>
</dbReference>
<dbReference type="InterPro" id="IPR052017">
    <property type="entry name" value="TSUP"/>
</dbReference>
<keyword evidence="6 8" id="KW-1133">Transmembrane helix</keyword>
<evidence type="ECO:0000313" key="9">
    <source>
        <dbReference type="EMBL" id="BEP30025.1"/>
    </source>
</evidence>
<keyword evidence="10" id="KW-1185">Reference proteome</keyword>
<feature type="transmembrane region" description="Helical" evidence="8">
    <location>
        <begin position="69"/>
        <end position="87"/>
    </location>
</feature>